<protein>
    <submittedName>
        <fullName evidence="5">Anti-sigma factor RsiW</fullName>
    </submittedName>
</protein>
<dbReference type="InterPro" id="IPR041916">
    <property type="entry name" value="Anti_sigma_zinc_sf"/>
</dbReference>
<reference evidence="5" key="1">
    <citation type="submission" date="2023-07" db="EMBL/GenBank/DDBJ databases">
        <title>Sequencing the genomes of 1000 actinobacteria strains.</title>
        <authorList>
            <person name="Klenk H.-P."/>
        </authorList>
    </citation>
    <scope>NUCLEOTIDE SEQUENCE</scope>
    <source>
        <strain evidence="5">DSM 44707</strain>
    </source>
</reference>
<evidence type="ECO:0000313" key="6">
    <source>
        <dbReference type="Proteomes" id="UP001183643"/>
    </source>
</evidence>
<accession>A0AAE4CAR3</accession>
<dbReference type="EMBL" id="JAVDYB010000001">
    <property type="protein sequence ID" value="MDR7277302.1"/>
    <property type="molecule type" value="Genomic_DNA"/>
</dbReference>
<proteinExistence type="predicted"/>
<dbReference type="RefSeq" id="WP_310369507.1">
    <property type="nucleotide sequence ID" value="NZ_JAVDYB010000001.1"/>
</dbReference>
<organism evidence="5 6">
    <name type="scientific">Catenuloplanes atrovinosus</name>
    <dbReference type="NCBI Taxonomy" id="137266"/>
    <lineage>
        <taxon>Bacteria</taxon>
        <taxon>Bacillati</taxon>
        <taxon>Actinomycetota</taxon>
        <taxon>Actinomycetes</taxon>
        <taxon>Micromonosporales</taxon>
        <taxon>Micromonosporaceae</taxon>
        <taxon>Catenuloplanes</taxon>
    </lineage>
</organism>
<name>A0AAE4CAR3_9ACTN</name>
<dbReference type="AlphaFoldDB" id="A0AAE4CAR3"/>
<gene>
    <name evidence="5" type="ORF">J2S41_004080</name>
</gene>
<evidence type="ECO:0000313" key="5">
    <source>
        <dbReference type="EMBL" id="MDR7277302.1"/>
    </source>
</evidence>
<sequence>MRDATCRDSVVRADLGFYVLDKLAAADSERVRRHTAACPACRDALDRLLDLLSLLAAAPKDLMAGLTAGGGGRPGTGVRPVRRRSAGPAPEAAAVADAVPADLALFHDQ</sequence>
<keyword evidence="1" id="KW-0805">Transcription regulation</keyword>
<evidence type="ECO:0000256" key="3">
    <source>
        <dbReference type="SAM" id="MobiDB-lite"/>
    </source>
</evidence>
<evidence type="ECO:0000256" key="2">
    <source>
        <dbReference type="ARBA" id="ARBA00023163"/>
    </source>
</evidence>
<dbReference type="InterPro" id="IPR027383">
    <property type="entry name" value="Znf_put"/>
</dbReference>
<dbReference type="Pfam" id="PF13490">
    <property type="entry name" value="zf-HC2"/>
    <property type="match status" value="1"/>
</dbReference>
<comment type="caution">
    <text evidence="5">The sequence shown here is derived from an EMBL/GenBank/DDBJ whole genome shotgun (WGS) entry which is preliminary data.</text>
</comment>
<keyword evidence="2" id="KW-0804">Transcription</keyword>
<feature type="region of interest" description="Disordered" evidence="3">
    <location>
        <begin position="66"/>
        <end position="93"/>
    </location>
</feature>
<evidence type="ECO:0000256" key="1">
    <source>
        <dbReference type="ARBA" id="ARBA00023015"/>
    </source>
</evidence>
<dbReference type="Proteomes" id="UP001183643">
    <property type="component" value="Unassembled WGS sequence"/>
</dbReference>
<dbReference type="Gene3D" id="1.10.10.1320">
    <property type="entry name" value="Anti-sigma factor, zinc-finger domain"/>
    <property type="match status" value="1"/>
</dbReference>
<keyword evidence="6" id="KW-1185">Reference proteome</keyword>
<feature type="domain" description="Putative zinc-finger" evidence="4">
    <location>
        <begin position="10"/>
        <end position="42"/>
    </location>
</feature>
<evidence type="ECO:0000259" key="4">
    <source>
        <dbReference type="Pfam" id="PF13490"/>
    </source>
</evidence>